<accession>A0ACC0ZSS7</accession>
<protein>
    <submittedName>
        <fullName evidence="1">Uncharacterized protein</fullName>
    </submittedName>
</protein>
<organism evidence="1 2">
    <name type="scientific">Pistacia atlantica</name>
    <dbReference type="NCBI Taxonomy" id="434234"/>
    <lineage>
        <taxon>Eukaryota</taxon>
        <taxon>Viridiplantae</taxon>
        <taxon>Streptophyta</taxon>
        <taxon>Embryophyta</taxon>
        <taxon>Tracheophyta</taxon>
        <taxon>Spermatophyta</taxon>
        <taxon>Magnoliopsida</taxon>
        <taxon>eudicotyledons</taxon>
        <taxon>Gunneridae</taxon>
        <taxon>Pentapetalae</taxon>
        <taxon>rosids</taxon>
        <taxon>malvids</taxon>
        <taxon>Sapindales</taxon>
        <taxon>Anacardiaceae</taxon>
        <taxon>Pistacia</taxon>
    </lineage>
</organism>
<proteinExistence type="predicted"/>
<dbReference type="EMBL" id="CM047910">
    <property type="protein sequence ID" value="KAJ0075016.1"/>
    <property type="molecule type" value="Genomic_DNA"/>
</dbReference>
<name>A0ACC0ZSS7_9ROSI</name>
<evidence type="ECO:0000313" key="2">
    <source>
        <dbReference type="Proteomes" id="UP001164250"/>
    </source>
</evidence>
<comment type="caution">
    <text evidence="1">The sequence shown here is derived from an EMBL/GenBank/DDBJ whole genome shotgun (WGS) entry which is preliminary data.</text>
</comment>
<sequence>MVTPLAAPAFFNVTLSSFTANSINKPTILMFRGGTNRSLDFNGNYRHNFTPASPLQLKRHPRFYLNGKERQCDDMNADDERLLERGLAFQQNFTIRSFEIGSDFKISIETLMNYLQDAGVNHLKSAGILANGTLGATAEMDARDLIWVVYGLDMQVDYYPSWADVVQVETWIYKSGRNSFCREWRVHDLKTGKTPIQAASLHVVMNKKTRKIVKLSEEVIKDFKPFLMQRDPHIHKTSTKLLQLDTNKADYVRTSLTPGWTDMDVNEHVSHIKLVNYVLESVPSEVVESHKISAITLDYRKECNRDSLLQSFSRVTSSNRMNELMDNGEIEFDHLLCLECGQEIVRGNSKWKPKCEDNSTCSLELIRVKMKNMCTV</sequence>
<reference evidence="2" key="1">
    <citation type="journal article" date="2023" name="G3 (Bethesda)">
        <title>Genome assembly and association tests identify interacting loci associated with vigor, precocity, and sex in interspecific pistachio rootstocks.</title>
        <authorList>
            <person name="Palmer W."/>
            <person name="Jacygrad E."/>
            <person name="Sagayaradj S."/>
            <person name="Cavanaugh K."/>
            <person name="Han R."/>
            <person name="Bertier L."/>
            <person name="Beede B."/>
            <person name="Kafkas S."/>
            <person name="Golino D."/>
            <person name="Preece J."/>
            <person name="Michelmore R."/>
        </authorList>
    </citation>
    <scope>NUCLEOTIDE SEQUENCE [LARGE SCALE GENOMIC DNA]</scope>
</reference>
<keyword evidence="2" id="KW-1185">Reference proteome</keyword>
<dbReference type="Proteomes" id="UP001164250">
    <property type="component" value="Chromosome 15"/>
</dbReference>
<gene>
    <name evidence="1" type="ORF">Patl1_34396</name>
</gene>
<evidence type="ECO:0000313" key="1">
    <source>
        <dbReference type="EMBL" id="KAJ0075016.1"/>
    </source>
</evidence>